<dbReference type="Proteomes" id="UP000221369">
    <property type="component" value="Unassembled WGS sequence"/>
</dbReference>
<dbReference type="RefSeq" id="WP_098406412.1">
    <property type="nucleotide sequence ID" value="NZ_PDJE01000001.1"/>
</dbReference>
<accession>A0A2A9DT70</accession>
<evidence type="ECO:0000256" key="1">
    <source>
        <dbReference type="ARBA" id="ARBA00023015"/>
    </source>
</evidence>
<keyword evidence="1" id="KW-0805">Transcription regulation</keyword>
<proteinExistence type="predicted"/>
<dbReference type="PRINTS" id="PR00035">
    <property type="entry name" value="HTHGNTR"/>
</dbReference>
<dbReference type="Pfam" id="PF00392">
    <property type="entry name" value="GntR"/>
    <property type="match status" value="1"/>
</dbReference>
<dbReference type="SMART" id="SM00866">
    <property type="entry name" value="UTRA"/>
    <property type="match status" value="1"/>
</dbReference>
<dbReference type="PANTHER" id="PTHR44846">
    <property type="entry name" value="MANNOSYL-D-GLYCERATE TRANSPORT/METABOLISM SYSTEM REPRESSOR MNGR-RELATED"/>
    <property type="match status" value="1"/>
</dbReference>
<dbReference type="Gene3D" id="3.40.1410.10">
    <property type="entry name" value="Chorismate lyase-like"/>
    <property type="match status" value="1"/>
</dbReference>
<protein>
    <submittedName>
        <fullName evidence="5">GntR family transcriptional regulator</fullName>
    </submittedName>
</protein>
<evidence type="ECO:0000313" key="5">
    <source>
        <dbReference type="EMBL" id="PFG29888.1"/>
    </source>
</evidence>
<dbReference type="InterPro" id="IPR036390">
    <property type="entry name" value="WH_DNA-bd_sf"/>
</dbReference>
<sequence>MTLPLYQKIRTEIEERIQSGELAPGAKVPTEAELQSAHGVSRSVAQRALNDLAQAGLVVRHKRLGTHVAEGARQVNLLRSVGPKVGSAGIPGRLSVVSAEVVSANAAEVELPGIEGDEPVVQLVRVRHDLDDTPVVVEVAAVPFQLSPQLLNENLETFAVLEHFAAIGVSVARSRMYFDALLLENTHAELLGIDPGVAILRRRRHMWQPNGQIAESTAYYLRPGFIDLYLEYTDQG</sequence>
<dbReference type="SUPFAM" id="SSF64288">
    <property type="entry name" value="Chorismate lyase-like"/>
    <property type="match status" value="1"/>
</dbReference>
<keyword evidence="3" id="KW-0804">Transcription</keyword>
<dbReference type="GO" id="GO:0003677">
    <property type="term" value="F:DNA binding"/>
    <property type="evidence" value="ECO:0007669"/>
    <property type="project" value="UniProtKB-KW"/>
</dbReference>
<dbReference type="InterPro" id="IPR000524">
    <property type="entry name" value="Tscrpt_reg_HTH_GntR"/>
</dbReference>
<dbReference type="SMART" id="SM00345">
    <property type="entry name" value="HTH_GNTR"/>
    <property type="match status" value="1"/>
</dbReference>
<comment type="caution">
    <text evidence="5">The sequence shown here is derived from an EMBL/GenBank/DDBJ whole genome shotgun (WGS) entry which is preliminary data.</text>
</comment>
<dbReference type="InterPro" id="IPR036388">
    <property type="entry name" value="WH-like_DNA-bd_sf"/>
</dbReference>
<dbReference type="InterPro" id="IPR050679">
    <property type="entry name" value="Bact_HTH_transcr_reg"/>
</dbReference>
<keyword evidence="2" id="KW-0238">DNA-binding</keyword>
<reference evidence="5 6" key="1">
    <citation type="submission" date="2017-10" db="EMBL/GenBank/DDBJ databases">
        <title>Sequencing the genomes of 1000 actinobacteria strains.</title>
        <authorList>
            <person name="Klenk H.-P."/>
        </authorList>
    </citation>
    <scope>NUCLEOTIDE SEQUENCE [LARGE SCALE GENOMIC DNA]</scope>
    <source>
        <strain evidence="5 6">DSM 21798</strain>
    </source>
</reference>
<dbReference type="SUPFAM" id="SSF46785">
    <property type="entry name" value="Winged helix' DNA-binding domain"/>
    <property type="match status" value="1"/>
</dbReference>
<evidence type="ECO:0000256" key="3">
    <source>
        <dbReference type="ARBA" id="ARBA00023163"/>
    </source>
</evidence>
<dbReference type="AlphaFoldDB" id="A0A2A9DT70"/>
<dbReference type="InterPro" id="IPR028978">
    <property type="entry name" value="Chorismate_lyase_/UTRA_dom_sf"/>
</dbReference>
<dbReference type="EMBL" id="PDJE01000001">
    <property type="protein sequence ID" value="PFG29888.1"/>
    <property type="molecule type" value="Genomic_DNA"/>
</dbReference>
<keyword evidence="6" id="KW-1185">Reference proteome</keyword>
<evidence type="ECO:0000259" key="4">
    <source>
        <dbReference type="PROSITE" id="PS50949"/>
    </source>
</evidence>
<dbReference type="GO" id="GO:0003700">
    <property type="term" value="F:DNA-binding transcription factor activity"/>
    <property type="evidence" value="ECO:0007669"/>
    <property type="project" value="InterPro"/>
</dbReference>
<dbReference type="CDD" id="cd07377">
    <property type="entry name" value="WHTH_GntR"/>
    <property type="match status" value="1"/>
</dbReference>
<dbReference type="Pfam" id="PF07702">
    <property type="entry name" value="UTRA"/>
    <property type="match status" value="1"/>
</dbReference>
<name>A0A2A9DT70_9MICO</name>
<evidence type="ECO:0000256" key="2">
    <source>
        <dbReference type="ARBA" id="ARBA00023125"/>
    </source>
</evidence>
<dbReference type="GO" id="GO:0045892">
    <property type="term" value="P:negative regulation of DNA-templated transcription"/>
    <property type="evidence" value="ECO:0007669"/>
    <property type="project" value="TreeGrafter"/>
</dbReference>
<evidence type="ECO:0000313" key="6">
    <source>
        <dbReference type="Proteomes" id="UP000221369"/>
    </source>
</evidence>
<dbReference type="InterPro" id="IPR011663">
    <property type="entry name" value="UTRA"/>
</dbReference>
<dbReference type="PROSITE" id="PS50949">
    <property type="entry name" value="HTH_GNTR"/>
    <property type="match status" value="1"/>
</dbReference>
<dbReference type="PANTHER" id="PTHR44846:SF1">
    <property type="entry name" value="MANNOSYL-D-GLYCERATE TRANSPORT_METABOLISM SYSTEM REPRESSOR MNGR-RELATED"/>
    <property type="match status" value="1"/>
</dbReference>
<organism evidence="5 6">
    <name type="scientific">Paramicrobacterium agarici</name>
    <dbReference type="NCBI Taxonomy" id="630514"/>
    <lineage>
        <taxon>Bacteria</taxon>
        <taxon>Bacillati</taxon>
        <taxon>Actinomycetota</taxon>
        <taxon>Actinomycetes</taxon>
        <taxon>Micrococcales</taxon>
        <taxon>Microbacteriaceae</taxon>
        <taxon>Paramicrobacterium</taxon>
    </lineage>
</organism>
<gene>
    <name evidence="5" type="ORF">ATJ78_0807</name>
</gene>
<feature type="domain" description="HTH gntR-type" evidence="4">
    <location>
        <begin position="3"/>
        <end position="71"/>
    </location>
</feature>
<dbReference type="Gene3D" id="1.10.10.10">
    <property type="entry name" value="Winged helix-like DNA-binding domain superfamily/Winged helix DNA-binding domain"/>
    <property type="match status" value="1"/>
</dbReference>